<dbReference type="InterPro" id="IPR023346">
    <property type="entry name" value="Lysozyme-like_dom_sf"/>
</dbReference>
<dbReference type="Gene3D" id="1.10.530.40">
    <property type="match status" value="1"/>
</dbReference>
<dbReference type="PRINTS" id="PR00684">
    <property type="entry name" value="T4LYSOZYME"/>
</dbReference>
<comment type="catalytic activity">
    <reaction evidence="3">
        <text>Hydrolysis of (1-&gt;4)-beta-linkages between N-acetylmuramic acid and N-acetyl-D-glucosamine residues in a peptidoglycan and between N-acetyl-D-glucosamine residues in chitodextrins.</text>
        <dbReference type="EC" id="3.2.1.17"/>
    </reaction>
</comment>
<dbReference type="GO" id="GO:0009253">
    <property type="term" value="P:peptidoglycan catabolic process"/>
    <property type="evidence" value="ECO:0007669"/>
    <property type="project" value="InterPro"/>
</dbReference>
<dbReference type="InterPro" id="IPR023347">
    <property type="entry name" value="Lysozyme_dom_sf"/>
</dbReference>
<dbReference type="InterPro" id="IPR001165">
    <property type="entry name" value="T4-type_lysozyme"/>
</dbReference>
<dbReference type="InterPro" id="IPR052619">
    <property type="entry name" value="Phage_lysozyme-like"/>
</dbReference>
<dbReference type="GO" id="GO:0016998">
    <property type="term" value="P:cell wall macromolecule catabolic process"/>
    <property type="evidence" value="ECO:0007669"/>
    <property type="project" value="InterPro"/>
</dbReference>
<evidence type="ECO:0000256" key="3">
    <source>
        <dbReference type="RuleBase" id="RU003788"/>
    </source>
</evidence>
<dbReference type="GO" id="GO:0031640">
    <property type="term" value="P:killing of cells of another organism"/>
    <property type="evidence" value="ECO:0007669"/>
    <property type="project" value="UniProtKB-KW"/>
</dbReference>
<keyword evidence="2 3" id="KW-0081">Bacteriolytic enzyme</keyword>
<proteinExistence type="inferred from homology"/>
<dbReference type="GO" id="GO:0003796">
    <property type="term" value="F:lysozyme activity"/>
    <property type="evidence" value="ECO:0007669"/>
    <property type="project" value="UniProtKB-EC"/>
</dbReference>
<keyword evidence="3" id="KW-0378">Hydrolase</keyword>
<organism evidence="4 5">
    <name type="scientific">Pseudomonas phage PspYZU05</name>
    <dbReference type="NCBI Taxonomy" id="1983556"/>
    <lineage>
        <taxon>Viruses</taxon>
        <taxon>Duplodnaviria</taxon>
        <taxon>Heunggongvirae</taxon>
        <taxon>Uroviricota</taxon>
        <taxon>Caudoviricetes</taxon>
        <taxon>Pantevenvirales</taxon>
        <taxon>Straboviridae</taxon>
        <taxon>Jiangsuvirus</taxon>
        <taxon>Jiangsuvirus pspyzu05</taxon>
    </lineage>
</organism>
<accession>A0A2U7N8B0</accession>
<sequence>MLVIDEGQVLEMYLDTEGYWTVGIGHKLHKDKEKSIELLRSLVHRETSGSITPTESFIIFKNDRAEVTRSIRRNDSLFEVYNSLDDERRKALENMVFQMGATGVAAFKKSLKLLKEKKWLEACEELKDSKWYRQTPNRAKRVIKVFGTGSLEHYKNL</sequence>
<evidence type="ECO:0000256" key="1">
    <source>
        <dbReference type="ARBA" id="ARBA00022529"/>
    </source>
</evidence>
<dbReference type="GO" id="GO:0042742">
    <property type="term" value="P:defense response to bacterium"/>
    <property type="evidence" value="ECO:0007669"/>
    <property type="project" value="UniProtKB-KW"/>
</dbReference>
<dbReference type="Pfam" id="PF00959">
    <property type="entry name" value="Phage_lysozyme"/>
    <property type="match status" value="1"/>
</dbReference>
<dbReference type="SUPFAM" id="SSF53955">
    <property type="entry name" value="Lysozyme-like"/>
    <property type="match status" value="1"/>
</dbReference>
<keyword evidence="3" id="KW-0326">Glycosidase</keyword>
<keyword evidence="1 3" id="KW-0929">Antimicrobial</keyword>
<dbReference type="Proteomes" id="UP000247773">
    <property type="component" value="Genome"/>
</dbReference>
<protein>
    <recommendedName>
        <fullName evidence="3">Lysozyme</fullName>
        <ecNumber evidence="3">3.2.1.17</ecNumber>
    </recommendedName>
</protein>
<evidence type="ECO:0000313" key="4">
    <source>
        <dbReference type="EMBL" id="ASD52053.1"/>
    </source>
</evidence>
<evidence type="ECO:0000256" key="2">
    <source>
        <dbReference type="ARBA" id="ARBA00022638"/>
    </source>
</evidence>
<dbReference type="EMBL" id="KY971610">
    <property type="protein sequence ID" value="ASD52053.1"/>
    <property type="molecule type" value="Genomic_DNA"/>
</dbReference>
<dbReference type="PANTHER" id="PTHR37406">
    <property type="entry name" value="T4-TYPE LYSOZYME 1-RELATED"/>
    <property type="match status" value="1"/>
</dbReference>
<gene>
    <name evidence="4" type="ORF">PspYZU05_101</name>
</gene>
<dbReference type="EC" id="3.2.1.17" evidence="3"/>
<keyword evidence="5" id="KW-1185">Reference proteome</keyword>
<evidence type="ECO:0000313" key="5">
    <source>
        <dbReference type="Proteomes" id="UP000247773"/>
    </source>
</evidence>
<dbReference type="PANTHER" id="PTHR37406:SF1">
    <property type="entry name" value="T4-TYPE LYSOZYME 1-RELATED"/>
    <property type="match status" value="1"/>
</dbReference>
<dbReference type="InterPro" id="IPR002196">
    <property type="entry name" value="Glyco_hydro_24"/>
</dbReference>
<name>A0A2U7N8B0_9CAUD</name>
<reference evidence="4 5" key="1">
    <citation type="submission" date="2017-04" db="EMBL/GenBank/DDBJ databases">
        <title>Isolation of lytic bacteriophages infecting Pseudomonas strains for biocontrol of fish and shrimp spoilage during chilled storage.</title>
        <authorList>
            <person name="Yang Z."/>
            <person name="Tao X."/>
            <person name="Gao L."/>
            <person name="Rao S."/>
        </authorList>
    </citation>
    <scope>NUCLEOTIDE SEQUENCE [LARGE SCALE GENOMIC DNA]</scope>
</reference>
<comment type="similarity">
    <text evidence="3">Belongs to the glycosyl hydrolase 24 family.</text>
</comment>